<organism evidence="1 2">
    <name type="scientific">Coccomyxa viridis</name>
    <dbReference type="NCBI Taxonomy" id="1274662"/>
    <lineage>
        <taxon>Eukaryota</taxon>
        <taxon>Viridiplantae</taxon>
        <taxon>Chlorophyta</taxon>
        <taxon>core chlorophytes</taxon>
        <taxon>Trebouxiophyceae</taxon>
        <taxon>Trebouxiophyceae incertae sedis</taxon>
        <taxon>Coccomyxaceae</taxon>
        <taxon>Coccomyxa</taxon>
    </lineage>
</organism>
<name>A0ABP1G2D5_9CHLO</name>
<evidence type="ECO:0000313" key="2">
    <source>
        <dbReference type="Proteomes" id="UP001497392"/>
    </source>
</evidence>
<dbReference type="EMBL" id="CAXHTA020000011">
    <property type="protein sequence ID" value="CAL5224602.1"/>
    <property type="molecule type" value="Genomic_DNA"/>
</dbReference>
<gene>
    <name evidence="1" type="primary">g7313</name>
    <name evidence="1" type="ORF">VP750_LOCUS6261</name>
</gene>
<evidence type="ECO:0000313" key="1">
    <source>
        <dbReference type="EMBL" id="CAL5224602.1"/>
    </source>
</evidence>
<reference evidence="1 2" key="1">
    <citation type="submission" date="2024-06" db="EMBL/GenBank/DDBJ databases">
        <authorList>
            <person name="Kraege A."/>
            <person name="Thomma B."/>
        </authorList>
    </citation>
    <scope>NUCLEOTIDE SEQUENCE [LARGE SCALE GENOMIC DNA]</scope>
</reference>
<dbReference type="Proteomes" id="UP001497392">
    <property type="component" value="Unassembled WGS sequence"/>
</dbReference>
<comment type="caution">
    <text evidence="1">The sequence shown here is derived from an EMBL/GenBank/DDBJ whole genome shotgun (WGS) entry which is preliminary data.</text>
</comment>
<keyword evidence="2" id="KW-1185">Reference proteome</keyword>
<proteinExistence type="predicted"/>
<sequence>MVRHLSTEEIEQLQMLGRAGYHAGAVVTLCHRADNKAALREIRRQVVLAEDLLSQGFSPGRESQGILPDEELLSVIPPLLAAVKTALDKCSSAKGAHVVKRRNLHEQRASAETQARRTQSVDDLFVASRKAFQWALLESVMQLKVASEV</sequence>
<protein>
    <submittedName>
        <fullName evidence="1">G7313 protein</fullName>
    </submittedName>
</protein>
<accession>A0ABP1G2D5</accession>